<reference evidence="6" key="1">
    <citation type="thesis" date="2020" institute="ProQuest LLC" country="789 East Eisenhower Parkway, Ann Arbor, MI, USA">
        <title>Comparative Genomics and Chromosome Evolution.</title>
        <authorList>
            <person name="Mudd A.B."/>
        </authorList>
    </citation>
    <scope>NUCLEOTIDE SEQUENCE</scope>
    <source>
        <strain evidence="6">Female2</strain>
        <tissue evidence="6">Blood</tissue>
    </source>
</reference>
<organism evidence="6 7">
    <name type="scientific">Hymenochirus boettgeri</name>
    <name type="common">Congo dwarf clawed frog</name>
    <dbReference type="NCBI Taxonomy" id="247094"/>
    <lineage>
        <taxon>Eukaryota</taxon>
        <taxon>Metazoa</taxon>
        <taxon>Chordata</taxon>
        <taxon>Craniata</taxon>
        <taxon>Vertebrata</taxon>
        <taxon>Euteleostomi</taxon>
        <taxon>Amphibia</taxon>
        <taxon>Batrachia</taxon>
        <taxon>Anura</taxon>
        <taxon>Pipoidea</taxon>
        <taxon>Pipidae</taxon>
        <taxon>Pipinae</taxon>
        <taxon>Hymenochirus</taxon>
    </lineage>
</organism>
<protein>
    <recommendedName>
        <fullName evidence="5">SOCS box domain-containing protein</fullName>
    </recommendedName>
</protein>
<evidence type="ECO:0000256" key="2">
    <source>
        <dbReference type="ARBA" id="ARBA00005949"/>
    </source>
</evidence>
<dbReference type="PANTHER" id="PTHR24136:SF15">
    <property type="entry name" value="ANK_REP_REGION DOMAIN-CONTAINING PROTEIN"/>
    <property type="match status" value="1"/>
</dbReference>
<dbReference type="PANTHER" id="PTHR24136">
    <property type="entry name" value="SOWAH (DROSOPHILA) HOMOLOG"/>
    <property type="match status" value="1"/>
</dbReference>
<feature type="domain" description="SOCS box" evidence="5">
    <location>
        <begin position="157"/>
        <end position="209"/>
    </location>
</feature>
<comment type="similarity">
    <text evidence="2">Belongs to the ankyrin SOCS box (ASB) family.</text>
</comment>
<dbReference type="AlphaFoldDB" id="A0A8T2JYG4"/>
<dbReference type="InterPro" id="IPR002110">
    <property type="entry name" value="Ankyrin_rpt"/>
</dbReference>
<dbReference type="PROSITE" id="PS50225">
    <property type="entry name" value="SOCS"/>
    <property type="match status" value="1"/>
</dbReference>
<dbReference type="CDD" id="cd03716">
    <property type="entry name" value="SOCS_ASB_like"/>
    <property type="match status" value="1"/>
</dbReference>
<keyword evidence="4" id="KW-0040">ANK repeat</keyword>
<dbReference type="GO" id="GO:0016567">
    <property type="term" value="P:protein ubiquitination"/>
    <property type="evidence" value="ECO:0007669"/>
    <property type="project" value="TreeGrafter"/>
</dbReference>
<name>A0A8T2JYG4_9PIPI</name>
<keyword evidence="7" id="KW-1185">Reference proteome</keyword>
<dbReference type="Gene3D" id="1.25.40.20">
    <property type="entry name" value="Ankyrin repeat-containing domain"/>
    <property type="match status" value="1"/>
</dbReference>
<evidence type="ECO:0000259" key="5">
    <source>
        <dbReference type="PROSITE" id="PS50225"/>
    </source>
</evidence>
<dbReference type="InterPro" id="IPR001496">
    <property type="entry name" value="SOCS_box"/>
</dbReference>
<dbReference type="Pfam" id="PF12796">
    <property type="entry name" value="Ank_2"/>
    <property type="match status" value="1"/>
</dbReference>
<keyword evidence="3" id="KW-0677">Repeat</keyword>
<dbReference type="SUPFAM" id="SSF48403">
    <property type="entry name" value="Ankyrin repeat"/>
    <property type="match status" value="1"/>
</dbReference>
<dbReference type="GO" id="GO:0035556">
    <property type="term" value="P:intracellular signal transduction"/>
    <property type="evidence" value="ECO:0007669"/>
    <property type="project" value="InterPro"/>
</dbReference>
<dbReference type="Gene3D" id="1.10.750.20">
    <property type="entry name" value="SOCS box"/>
    <property type="match status" value="1"/>
</dbReference>
<dbReference type="InterPro" id="IPR036036">
    <property type="entry name" value="SOCS_box-like_dom_sf"/>
</dbReference>
<dbReference type="OrthoDB" id="539213at2759"/>
<evidence type="ECO:0000313" key="7">
    <source>
        <dbReference type="Proteomes" id="UP000812440"/>
    </source>
</evidence>
<dbReference type="SUPFAM" id="SSF158235">
    <property type="entry name" value="SOCS box-like"/>
    <property type="match status" value="1"/>
</dbReference>
<evidence type="ECO:0000256" key="1">
    <source>
        <dbReference type="ARBA" id="ARBA00004906"/>
    </source>
</evidence>
<evidence type="ECO:0000256" key="4">
    <source>
        <dbReference type="ARBA" id="ARBA00023043"/>
    </source>
</evidence>
<comment type="pathway">
    <text evidence="1">Protein modification; protein ubiquitination.</text>
</comment>
<comment type="caution">
    <text evidence="6">The sequence shown here is derived from an EMBL/GenBank/DDBJ whole genome shotgun (WGS) entry which is preliminary data.</text>
</comment>
<dbReference type="GO" id="GO:0045732">
    <property type="term" value="P:positive regulation of protein catabolic process"/>
    <property type="evidence" value="ECO:0007669"/>
    <property type="project" value="TreeGrafter"/>
</dbReference>
<sequence length="209" mass="24151">MFMAVREGHLECVQELLKAGVNPNRSIFNRFSSVQVAAMKGNDRILVELLNYGGEINMRLKPSDIPETIRTSHGPLFIAVVYSHLNCFKTLLLYGSDPDYNCPDLELLQMLKKPRTIMEMCLKSGQRAPFVKLLIEFGANMHLIDDCVIKQIMYNEALEVFLQGKARPRTLMSQCRLSIRKHLRHVRKMTLIHQLDVPQELIRYLKHET</sequence>
<dbReference type="Proteomes" id="UP000812440">
    <property type="component" value="Chromosome 2"/>
</dbReference>
<dbReference type="InterPro" id="IPR051573">
    <property type="entry name" value="Ankyrin-SOCS_box_domain"/>
</dbReference>
<dbReference type="InterPro" id="IPR036770">
    <property type="entry name" value="Ankyrin_rpt-contain_sf"/>
</dbReference>
<dbReference type="SMART" id="SM00969">
    <property type="entry name" value="SOCS_box"/>
    <property type="match status" value="1"/>
</dbReference>
<accession>A0A8T2JYG4</accession>
<evidence type="ECO:0000313" key="6">
    <source>
        <dbReference type="EMBL" id="KAG8450229.1"/>
    </source>
</evidence>
<evidence type="ECO:0000256" key="3">
    <source>
        <dbReference type="ARBA" id="ARBA00022737"/>
    </source>
</evidence>
<dbReference type="SMART" id="SM00248">
    <property type="entry name" value="ANK"/>
    <property type="match status" value="4"/>
</dbReference>
<dbReference type="Pfam" id="PF07525">
    <property type="entry name" value="SOCS_box"/>
    <property type="match status" value="1"/>
</dbReference>
<dbReference type="EMBL" id="JAACNH010000002">
    <property type="protein sequence ID" value="KAG8450229.1"/>
    <property type="molecule type" value="Genomic_DNA"/>
</dbReference>
<gene>
    <name evidence="6" type="ORF">GDO86_002756</name>
</gene>
<proteinExistence type="inferred from homology"/>